<sequence>MLELFIIEDDGSEDDHLRPDFEGPKIEHDLPTQKHSHIHRFKTPSLNNDHLFISSISNPSSSDFKPVTSPTRQIAMMLWATLWWYFHQPAPEPYVSTAASASTPDAGKPKGEWRIYINREGIFKGKHLLPKLERMGLITSEDSSVGIDPEAGAGRDTGIGFERCFVSRRSFWQLDARIYLFTMAPTASPFPIISPSNSRPSSPSRTPPLAMTPRNAEDMQWRSATPPGPFSSTSRLPTFYPPAPLQYTFTGNIRHPIRPKPSRQGEVVYTRFVPSLEQYISFRVATLSQRPVLHRGPTGASFAETQLAPGTRESLRAAFSDTSVPTVSADTLNMTDLQLLHKWMNDPRVSASWGEQGDISHQEAFLKHGLESRHSIPVIGCFDGKPFGYFEVYWVKEDKLASHLGGNCGDWDRGLHVLVGEQEFRGAHRVKVWLSALVHYCLLADMRTTAIYMEPRVDNQKVKQYCEEVGFHKEREVTFPHKQSNLMKITREAWDAPALQSPWQAYYNSNVNCHTCWERTMEERAHRVFVDDN</sequence>
<feature type="domain" description="Acyltransferase MbtK/IucB-like conserved" evidence="3">
    <location>
        <begin position="330"/>
        <end position="376"/>
    </location>
</feature>
<dbReference type="Proteomes" id="UP000503462">
    <property type="component" value="Chromosome 3"/>
</dbReference>
<dbReference type="EMBL" id="CP051141">
    <property type="protein sequence ID" value="QIW99416.1"/>
    <property type="molecule type" value="Genomic_DNA"/>
</dbReference>
<dbReference type="Gene3D" id="3.40.630.30">
    <property type="match status" value="1"/>
</dbReference>
<dbReference type="AlphaFoldDB" id="A0A6H0XXB5"/>
<evidence type="ECO:0000256" key="2">
    <source>
        <dbReference type="SAM" id="MobiDB-lite"/>
    </source>
</evidence>
<name>A0A6H0XXB5_9PEZI</name>
<dbReference type="OrthoDB" id="448427at2759"/>
<evidence type="ECO:0000256" key="1">
    <source>
        <dbReference type="ARBA" id="ARBA00009893"/>
    </source>
</evidence>
<keyword evidence="5" id="KW-1185">Reference proteome</keyword>
<evidence type="ECO:0000259" key="3">
    <source>
        <dbReference type="SMART" id="SM01006"/>
    </source>
</evidence>
<dbReference type="GO" id="GO:0019290">
    <property type="term" value="P:siderophore biosynthetic process"/>
    <property type="evidence" value="ECO:0007669"/>
    <property type="project" value="InterPro"/>
</dbReference>
<dbReference type="InterPro" id="IPR019432">
    <property type="entry name" value="Acyltransferase_MbtK/IucB-like"/>
</dbReference>
<feature type="region of interest" description="Disordered" evidence="2">
    <location>
        <begin position="192"/>
        <end position="214"/>
    </location>
</feature>
<dbReference type="SMART" id="SM01006">
    <property type="entry name" value="AlcB"/>
    <property type="match status" value="1"/>
</dbReference>
<dbReference type="GO" id="GO:0016410">
    <property type="term" value="F:N-acyltransferase activity"/>
    <property type="evidence" value="ECO:0007669"/>
    <property type="project" value="TreeGrafter"/>
</dbReference>
<comment type="similarity">
    <text evidence="1">Belongs to the lysine N-acyltransferase MbtK family.</text>
</comment>
<proteinExistence type="inferred from homology"/>
<gene>
    <name evidence="4" type="ORF">AMS68_004934</name>
</gene>
<organism evidence="4 5">
    <name type="scientific">Peltaster fructicola</name>
    <dbReference type="NCBI Taxonomy" id="286661"/>
    <lineage>
        <taxon>Eukaryota</taxon>
        <taxon>Fungi</taxon>
        <taxon>Dikarya</taxon>
        <taxon>Ascomycota</taxon>
        <taxon>Pezizomycotina</taxon>
        <taxon>Dothideomycetes</taxon>
        <taxon>Dothideomycetes incertae sedis</taxon>
        <taxon>Peltaster</taxon>
    </lineage>
</organism>
<evidence type="ECO:0000313" key="5">
    <source>
        <dbReference type="Proteomes" id="UP000503462"/>
    </source>
</evidence>
<dbReference type="PANTHER" id="PTHR31438:SF1">
    <property type="entry name" value="LYSINE N-ACYLTRANSFERASE C17G9.06C-RELATED"/>
    <property type="match status" value="1"/>
</dbReference>
<dbReference type="InterPro" id="IPR016181">
    <property type="entry name" value="Acyl_CoA_acyltransferase"/>
</dbReference>
<accession>A0A6H0XXB5</accession>
<reference evidence="4 5" key="1">
    <citation type="journal article" date="2016" name="Sci. Rep.">
        <title>Peltaster fructicola genome reveals evolution from an invasive phytopathogen to an ectophytic parasite.</title>
        <authorList>
            <person name="Xu C."/>
            <person name="Chen H."/>
            <person name="Gleason M.L."/>
            <person name="Xu J.R."/>
            <person name="Liu H."/>
            <person name="Zhang R."/>
            <person name="Sun G."/>
        </authorList>
    </citation>
    <scope>NUCLEOTIDE SEQUENCE [LARGE SCALE GENOMIC DNA]</scope>
    <source>
        <strain evidence="4 5">LNHT1506</strain>
    </source>
</reference>
<feature type="compositionally biased region" description="Low complexity" evidence="2">
    <location>
        <begin position="192"/>
        <end position="208"/>
    </location>
</feature>
<evidence type="ECO:0000313" key="4">
    <source>
        <dbReference type="EMBL" id="QIW99416.1"/>
    </source>
</evidence>
<dbReference type="SUPFAM" id="SSF55729">
    <property type="entry name" value="Acyl-CoA N-acyltransferases (Nat)"/>
    <property type="match status" value="1"/>
</dbReference>
<dbReference type="PANTHER" id="PTHR31438">
    <property type="entry name" value="LYSINE N-ACYLTRANSFERASE C17G9.06C-RELATED"/>
    <property type="match status" value="1"/>
</dbReference>
<protein>
    <recommendedName>
        <fullName evidence="3">Acyltransferase MbtK/IucB-like conserved domain-containing protein</fullName>
    </recommendedName>
</protein>
<dbReference type="Pfam" id="PF13523">
    <property type="entry name" value="Acetyltransf_8"/>
    <property type="match status" value="1"/>
</dbReference>